<comment type="caution">
    <text evidence="1">The sequence shown here is derived from an EMBL/GenBank/DDBJ whole genome shotgun (WGS) entry which is preliminary data.</text>
</comment>
<dbReference type="Proteomes" id="UP001145021">
    <property type="component" value="Unassembled WGS sequence"/>
</dbReference>
<gene>
    <name evidence="1" type="ORF">LPJ64_006116</name>
</gene>
<dbReference type="EMBL" id="JANBOH010000520">
    <property type="protein sequence ID" value="KAJ1641991.1"/>
    <property type="molecule type" value="Genomic_DNA"/>
</dbReference>
<accession>A0A9W8CH04</accession>
<dbReference type="AlphaFoldDB" id="A0A9W8CH04"/>
<reference evidence="1" key="1">
    <citation type="submission" date="2022-07" db="EMBL/GenBank/DDBJ databases">
        <title>Phylogenomic reconstructions and comparative analyses of Kickxellomycotina fungi.</title>
        <authorList>
            <person name="Reynolds N.K."/>
            <person name="Stajich J.E."/>
            <person name="Barry K."/>
            <person name="Grigoriev I.V."/>
            <person name="Crous P."/>
            <person name="Smith M.E."/>
        </authorList>
    </citation>
    <scope>NUCLEOTIDE SEQUENCE</scope>
    <source>
        <strain evidence="1">NBRC 105413</strain>
    </source>
</reference>
<name>A0A9W8CH04_9FUNG</name>
<proteinExistence type="predicted"/>
<protein>
    <submittedName>
        <fullName evidence="1">Uncharacterized protein</fullName>
    </submittedName>
</protein>
<sequence>MYAYLVKTVNVEFFHHKLDYSKFYDAISELSKPEYENTLFTSARTLDIKVDIEYSGYPSSETEEEEEEWYNEYADEIKNE</sequence>
<organism evidence="1 2">
    <name type="scientific">Coemansia asiatica</name>
    <dbReference type="NCBI Taxonomy" id="1052880"/>
    <lineage>
        <taxon>Eukaryota</taxon>
        <taxon>Fungi</taxon>
        <taxon>Fungi incertae sedis</taxon>
        <taxon>Zoopagomycota</taxon>
        <taxon>Kickxellomycotina</taxon>
        <taxon>Kickxellomycetes</taxon>
        <taxon>Kickxellales</taxon>
        <taxon>Kickxellaceae</taxon>
        <taxon>Coemansia</taxon>
    </lineage>
</organism>
<keyword evidence="2" id="KW-1185">Reference proteome</keyword>
<evidence type="ECO:0000313" key="1">
    <source>
        <dbReference type="EMBL" id="KAJ1641991.1"/>
    </source>
</evidence>
<evidence type="ECO:0000313" key="2">
    <source>
        <dbReference type="Proteomes" id="UP001145021"/>
    </source>
</evidence>